<protein>
    <submittedName>
        <fullName evidence="1">Uncharacterized protein</fullName>
    </submittedName>
</protein>
<keyword evidence="2" id="KW-1185">Reference proteome</keyword>
<evidence type="ECO:0000313" key="2">
    <source>
        <dbReference type="Proteomes" id="UP001163046"/>
    </source>
</evidence>
<accession>A0A9X0CYU5</accession>
<dbReference type="EMBL" id="MU826365">
    <property type="protein sequence ID" value="KAJ7378524.1"/>
    <property type="molecule type" value="Genomic_DNA"/>
</dbReference>
<sequence length="73" mass="8330">MLDKATVATPLREYRGSTGALSDLEESWKVAFTQMTSTRRCESGSRQHLRERRQACAERVWLGGIHFAALYKL</sequence>
<name>A0A9X0CYU5_9CNID</name>
<evidence type="ECO:0000313" key="1">
    <source>
        <dbReference type="EMBL" id="KAJ7378524.1"/>
    </source>
</evidence>
<dbReference type="AlphaFoldDB" id="A0A9X0CYU5"/>
<gene>
    <name evidence="1" type="ORF">OS493_022507</name>
</gene>
<dbReference type="Proteomes" id="UP001163046">
    <property type="component" value="Unassembled WGS sequence"/>
</dbReference>
<organism evidence="1 2">
    <name type="scientific">Desmophyllum pertusum</name>
    <dbReference type="NCBI Taxonomy" id="174260"/>
    <lineage>
        <taxon>Eukaryota</taxon>
        <taxon>Metazoa</taxon>
        <taxon>Cnidaria</taxon>
        <taxon>Anthozoa</taxon>
        <taxon>Hexacorallia</taxon>
        <taxon>Scleractinia</taxon>
        <taxon>Caryophylliina</taxon>
        <taxon>Caryophylliidae</taxon>
        <taxon>Desmophyllum</taxon>
    </lineage>
</organism>
<proteinExistence type="predicted"/>
<comment type="caution">
    <text evidence="1">The sequence shown here is derived from an EMBL/GenBank/DDBJ whole genome shotgun (WGS) entry which is preliminary data.</text>
</comment>
<reference evidence="1" key="1">
    <citation type="submission" date="2023-01" db="EMBL/GenBank/DDBJ databases">
        <title>Genome assembly of the deep-sea coral Lophelia pertusa.</title>
        <authorList>
            <person name="Herrera S."/>
            <person name="Cordes E."/>
        </authorList>
    </citation>
    <scope>NUCLEOTIDE SEQUENCE</scope>
    <source>
        <strain evidence="1">USNM1676648</strain>
        <tissue evidence="1">Polyp</tissue>
    </source>
</reference>